<feature type="compositionally biased region" description="Basic and acidic residues" evidence="1">
    <location>
        <begin position="198"/>
        <end position="224"/>
    </location>
</feature>
<proteinExistence type="predicted"/>
<feature type="compositionally biased region" description="Basic residues" evidence="1">
    <location>
        <begin position="232"/>
        <end position="242"/>
    </location>
</feature>
<dbReference type="InParanoid" id="A0A067QKZ4"/>
<dbReference type="Proteomes" id="UP000027135">
    <property type="component" value="Unassembled WGS sequence"/>
</dbReference>
<gene>
    <name evidence="2" type="ORF">L798_01539</name>
</gene>
<evidence type="ECO:0000256" key="1">
    <source>
        <dbReference type="SAM" id="MobiDB-lite"/>
    </source>
</evidence>
<evidence type="ECO:0008006" key="4">
    <source>
        <dbReference type="Google" id="ProtNLM"/>
    </source>
</evidence>
<dbReference type="EMBL" id="KK853313">
    <property type="protein sequence ID" value="KDR08637.1"/>
    <property type="molecule type" value="Genomic_DNA"/>
</dbReference>
<dbReference type="PANTHER" id="PTHR14739">
    <property type="entry name" value="MICROTUBULE-ASSOCIATED PROTEIN 9"/>
    <property type="match status" value="1"/>
</dbReference>
<dbReference type="InterPro" id="IPR026106">
    <property type="entry name" value="MAP9"/>
</dbReference>
<dbReference type="GO" id="GO:0000235">
    <property type="term" value="C:astral microtubule"/>
    <property type="evidence" value="ECO:0007669"/>
    <property type="project" value="TreeGrafter"/>
</dbReference>
<protein>
    <recommendedName>
        <fullName evidence="4">Microtubule-associated protein 9</fullName>
    </recommendedName>
</protein>
<sequence length="435" mass="51837">MENDKKEINYNCNAPDIDRLRIRDGKVVSRSATSIQDPDNDITKNLGKCSAMDRSPPTYRWHSAYESEENHKFSKKRSVSNTSVTPRRNKPPDKNVNKDYLISFQRSLKLLGIQPKDFGINNEIITSNLHTSPRVGPTFHTRLTNRSFSLENLKCVIQDQIGVSQRTSREHIDHKMLSNAVYEVWYFQKLEEARRRKKAQDINDQRKKEHSEKVKTEQKQKAEENFIEWKTLKNKQKQQQQKKKTESESGRDFRLTDGAKGKPNQEEAFLLWKIEKDKLIRHKKLKQKIQKETTKPDKEKKNEAEMVFKLWKKQADKTLKEKAREEERKKQEEEEGKKEKERLKQESAKSSFNAWKKRKDSELRNKIKEDKLAEEEKKNEKLMQQAERLYEAELVFEEWLTQIEERQNTQADVIRKQKQKNEHKLPWWPGGFVSW</sequence>
<evidence type="ECO:0000313" key="3">
    <source>
        <dbReference type="Proteomes" id="UP000027135"/>
    </source>
</evidence>
<evidence type="ECO:0000313" key="2">
    <source>
        <dbReference type="EMBL" id="KDR08637.1"/>
    </source>
</evidence>
<dbReference type="GO" id="GO:0008017">
    <property type="term" value="F:microtubule binding"/>
    <property type="evidence" value="ECO:0007669"/>
    <property type="project" value="TreeGrafter"/>
</dbReference>
<keyword evidence="3" id="KW-1185">Reference proteome</keyword>
<organism evidence="2 3">
    <name type="scientific">Zootermopsis nevadensis</name>
    <name type="common">Dampwood termite</name>
    <dbReference type="NCBI Taxonomy" id="136037"/>
    <lineage>
        <taxon>Eukaryota</taxon>
        <taxon>Metazoa</taxon>
        <taxon>Ecdysozoa</taxon>
        <taxon>Arthropoda</taxon>
        <taxon>Hexapoda</taxon>
        <taxon>Insecta</taxon>
        <taxon>Pterygota</taxon>
        <taxon>Neoptera</taxon>
        <taxon>Polyneoptera</taxon>
        <taxon>Dictyoptera</taxon>
        <taxon>Blattodea</taxon>
        <taxon>Blattoidea</taxon>
        <taxon>Termitoidae</taxon>
        <taxon>Termopsidae</taxon>
        <taxon>Zootermopsis</taxon>
    </lineage>
</organism>
<accession>A0A067QKZ4</accession>
<feature type="compositionally biased region" description="Basic and acidic residues" evidence="1">
    <location>
        <begin position="359"/>
        <end position="379"/>
    </location>
</feature>
<feature type="region of interest" description="Disordered" evidence="1">
    <location>
        <begin position="31"/>
        <end position="97"/>
    </location>
</feature>
<dbReference type="GO" id="GO:0090307">
    <property type="term" value="P:mitotic spindle assembly"/>
    <property type="evidence" value="ECO:0007669"/>
    <property type="project" value="TreeGrafter"/>
</dbReference>
<dbReference type="GO" id="GO:1902412">
    <property type="term" value="P:regulation of mitotic cytokinesis"/>
    <property type="evidence" value="ECO:0007669"/>
    <property type="project" value="TreeGrafter"/>
</dbReference>
<dbReference type="GO" id="GO:0000281">
    <property type="term" value="P:mitotic cytokinesis"/>
    <property type="evidence" value="ECO:0007669"/>
    <property type="project" value="InterPro"/>
</dbReference>
<reference evidence="2 3" key="1">
    <citation type="journal article" date="2014" name="Nat. Commun.">
        <title>Molecular traces of alternative social organization in a termite genome.</title>
        <authorList>
            <person name="Terrapon N."/>
            <person name="Li C."/>
            <person name="Robertson H.M."/>
            <person name="Ji L."/>
            <person name="Meng X."/>
            <person name="Booth W."/>
            <person name="Chen Z."/>
            <person name="Childers C.P."/>
            <person name="Glastad K.M."/>
            <person name="Gokhale K."/>
            <person name="Gowin J."/>
            <person name="Gronenberg W."/>
            <person name="Hermansen R.A."/>
            <person name="Hu H."/>
            <person name="Hunt B.G."/>
            <person name="Huylmans A.K."/>
            <person name="Khalil S.M."/>
            <person name="Mitchell R.D."/>
            <person name="Munoz-Torres M.C."/>
            <person name="Mustard J.A."/>
            <person name="Pan H."/>
            <person name="Reese J.T."/>
            <person name="Scharf M.E."/>
            <person name="Sun F."/>
            <person name="Vogel H."/>
            <person name="Xiao J."/>
            <person name="Yang W."/>
            <person name="Yang Z."/>
            <person name="Yang Z."/>
            <person name="Zhou J."/>
            <person name="Zhu J."/>
            <person name="Brent C.S."/>
            <person name="Elsik C.G."/>
            <person name="Goodisman M.A."/>
            <person name="Liberles D.A."/>
            <person name="Roe R.M."/>
            <person name="Vargo E.L."/>
            <person name="Vilcinskas A."/>
            <person name="Wang J."/>
            <person name="Bornberg-Bauer E."/>
            <person name="Korb J."/>
            <person name="Zhang G."/>
            <person name="Liebig J."/>
        </authorList>
    </citation>
    <scope>NUCLEOTIDE SEQUENCE [LARGE SCALE GENOMIC DNA]</scope>
    <source>
        <tissue evidence="2">Whole organism</tissue>
    </source>
</reference>
<feature type="compositionally biased region" description="Basic and acidic residues" evidence="1">
    <location>
        <begin position="63"/>
        <end position="72"/>
    </location>
</feature>
<feature type="region of interest" description="Disordered" evidence="1">
    <location>
        <begin position="319"/>
        <end position="379"/>
    </location>
</feature>
<feature type="region of interest" description="Disordered" evidence="1">
    <location>
        <begin position="198"/>
        <end position="261"/>
    </location>
</feature>
<feature type="compositionally biased region" description="Basic and acidic residues" evidence="1">
    <location>
        <begin position="243"/>
        <end position="261"/>
    </location>
</feature>
<name>A0A067QKZ4_ZOONE</name>
<dbReference type="AlphaFoldDB" id="A0A067QKZ4"/>
<dbReference type="OrthoDB" id="8195903at2759"/>
<dbReference type="PANTHER" id="PTHR14739:SF9">
    <property type="entry name" value="MICROTUBULE-ASSOCIATED PROTEIN 9"/>
    <property type="match status" value="1"/>
</dbReference>
<feature type="compositionally biased region" description="Basic and acidic residues" evidence="1">
    <location>
        <begin position="319"/>
        <end position="347"/>
    </location>
</feature>